<dbReference type="FunFam" id="3.40.1280.10:FF:000002">
    <property type="entry name" value="Peptidylprolyl isomerase"/>
    <property type="match status" value="1"/>
</dbReference>
<evidence type="ECO:0000256" key="2">
    <source>
        <dbReference type="ARBA" id="ARBA00022603"/>
    </source>
</evidence>
<keyword evidence="5 6" id="KW-0819">tRNA processing</keyword>
<comment type="function">
    <text evidence="6">Methylates the ribose at the nucleotide 34 wobble position in the two leucyl isoacceptors tRNA(Leu)(CmAA) and tRNA(Leu)(cmnm5UmAA). Catalyzes the methyl transfer from S-adenosyl-L-methionine to the 2'-OH of the wobble nucleotide.</text>
</comment>
<gene>
    <name evidence="6" type="primary">trmL</name>
    <name evidence="9" type="ORF">BAZSYMA_ACONTIG00226_4</name>
</gene>
<keyword evidence="4 6" id="KW-0949">S-adenosyl-L-methionine</keyword>
<protein>
    <recommendedName>
        <fullName evidence="6">tRNA (cytidine(34)-2'-O)-methyltransferase</fullName>
        <ecNumber evidence="6">2.1.1.207</ecNumber>
    </recommendedName>
    <alternativeName>
        <fullName evidence="6">tRNA (cytidine/uridine-2'-O-)-methyltransferase TrmL</fullName>
    </alternativeName>
</protein>
<dbReference type="OrthoDB" id="9789043at2"/>
<dbReference type="PANTHER" id="PTHR42971">
    <property type="entry name" value="TRNA (CYTIDINE(34)-2'-O)-METHYLTRANSFERASE"/>
    <property type="match status" value="1"/>
</dbReference>
<name>A0A1H6LWI1_9GAMM</name>
<feature type="binding site" evidence="6 7">
    <location>
        <position position="119"/>
    </location>
    <ligand>
        <name>S-adenosyl-L-methionine</name>
        <dbReference type="ChEBI" id="CHEBI:59789"/>
    </ligand>
</feature>
<dbReference type="EC" id="2.1.1.207" evidence="6"/>
<dbReference type="GO" id="GO:0003723">
    <property type="term" value="F:RNA binding"/>
    <property type="evidence" value="ECO:0007669"/>
    <property type="project" value="InterPro"/>
</dbReference>
<keyword evidence="1 6" id="KW-0963">Cytoplasm</keyword>
<feature type="domain" description="tRNA/rRNA methyltransferase SpoU type" evidence="8">
    <location>
        <begin position="2"/>
        <end position="139"/>
    </location>
</feature>
<evidence type="ECO:0000313" key="9">
    <source>
        <dbReference type="EMBL" id="SEH93153.1"/>
    </source>
</evidence>
<reference evidence="10" key="1">
    <citation type="submission" date="2016-06" db="EMBL/GenBank/DDBJ databases">
        <authorList>
            <person name="Petersen J."/>
            <person name="Sayavedra L."/>
        </authorList>
    </citation>
    <scope>NUCLEOTIDE SEQUENCE [LARGE SCALE GENOMIC DNA]</scope>
    <source>
        <strain evidence="10">BazSymA</strain>
    </source>
</reference>
<organism evidence="9 10">
    <name type="scientific">Bathymodiolus azoricus thioautotrophic gill symbiont</name>
    <dbReference type="NCBI Taxonomy" id="235205"/>
    <lineage>
        <taxon>Bacteria</taxon>
        <taxon>Pseudomonadati</taxon>
        <taxon>Pseudomonadota</taxon>
        <taxon>Gammaproteobacteria</taxon>
        <taxon>sulfur-oxidizing symbionts</taxon>
    </lineage>
</organism>
<feature type="binding site" evidence="6 7">
    <location>
        <position position="78"/>
    </location>
    <ligand>
        <name>S-adenosyl-L-methionine</name>
        <dbReference type="ChEBI" id="CHEBI:59789"/>
    </ligand>
</feature>
<dbReference type="PIRSF" id="PIRSF029256">
    <property type="entry name" value="SpoU_TrmH_prd"/>
    <property type="match status" value="1"/>
</dbReference>
<comment type="catalytic activity">
    <reaction evidence="6">
        <text>cytidine(34) in tRNA + S-adenosyl-L-methionine = 2'-O-methylcytidine(34) in tRNA + S-adenosyl-L-homocysteine + H(+)</text>
        <dbReference type="Rhea" id="RHEA:43084"/>
        <dbReference type="Rhea" id="RHEA-COMP:10331"/>
        <dbReference type="Rhea" id="RHEA-COMP:10332"/>
        <dbReference type="ChEBI" id="CHEBI:15378"/>
        <dbReference type="ChEBI" id="CHEBI:57856"/>
        <dbReference type="ChEBI" id="CHEBI:59789"/>
        <dbReference type="ChEBI" id="CHEBI:74495"/>
        <dbReference type="ChEBI" id="CHEBI:82748"/>
        <dbReference type="EC" id="2.1.1.207"/>
    </reaction>
</comment>
<accession>A0A1H6LWI1</accession>
<dbReference type="Pfam" id="PF00588">
    <property type="entry name" value="SpoU_methylase"/>
    <property type="match status" value="1"/>
</dbReference>
<dbReference type="Gene3D" id="3.40.1280.10">
    <property type="match status" value="1"/>
</dbReference>
<dbReference type="SUPFAM" id="SSF75217">
    <property type="entry name" value="alpha/beta knot"/>
    <property type="match status" value="1"/>
</dbReference>
<dbReference type="GO" id="GO:0141098">
    <property type="term" value="F:tRNA (cytidine(34)-2'-O)-methyltransferase activity"/>
    <property type="evidence" value="ECO:0007669"/>
    <property type="project" value="RHEA"/>
</dbReference>
<dbReference type="AlphaFoldDB" id="A0A1H6LWI1"/>
<dbReference type="RefSeq" id="WP_090716930.1">
    <property type="nucleotide sequence ID" value="NZ_CAESAP020000210.1"/>
</dbReference>
<keyword evidence="3 6" id="KW-0808">Transferase</keyword>
<dbReference type="CDD" id="cd18094">
    <property type="entry name" value="SpoU-like_TrmL"/>
    <property type="match status" value="1"/>
</dbReference>
<dbReference type="InterPro" id="IPR029028">
    <property type="entry name" value="Alpha/beta_knot_MTases"/>
</dbReference>
<evidence type="ECO:0000259" key="8">
    <source>
        <dbReference type="Pfam" id="PF00588"/>
    </source>
</evidence>
<evidence type="ECO:0000256" key="6">
    <source>
        <dbReference type="HAMAP-Rule" id="MF_01885"/>
    </source>
</evidence>
<evidence type="ECO:0000256" key="4">
    <source>
        <dbReference type="ARBA" id="ARBA00022691"/>
    </source>
</evidence>
<evidence type="ECO:0000313" key="10">
    <source>
        <dbReference type="Proteomes" id="UP000198988"/>
    </source>
</evidence>
<keyword evidence="2 6" id="KW-0489">Methyltransferase</keyword>
<dbReference type="GO" id="GO:0042802">
    <property type="term" value="F:identical protein binding"/>
    <property type="evidence" value="ECO:0007669"/>
    <property type="project" value="UniProtKB-ARBA"/>
</dbReference>
<evidence type="ECO:0000256" key="5">
    <source>
        <dbReference type="ARBA" id="ARBA00022694"/>
    </source>
</evidence>
<feature type="binding site" evidence="6 7">
    <location>
        <position position="100"/>
    </location>
    <ligand>
        <name>S-adenosyl-L-methionine</name>
        <dbReference type="ChEBI" id="CHEBI:59789"/>
    </ligand>
</feature>
<comment type="similarity">
    <text evidence="6">Belongs to the class IV-like SAM-binding methyltransferase superfamily. RNA methyltransferase TrmH family. TrmL subfamily.</text>
</comment>
<dbReference type="PANTHER" id="PTHR42971:SF1">
    <property type="entry name" value="TRNA (CYTIDINE(34)-2'-O)-METHYLTRANSFERASE"/>
    <property type="match status" value="1"/>
</dbReference>
<evidence type="ECO:0000256" key="7">
    <source>
        <dbReference type="PIRSR" id="PIRSR029256-1"/>
    </source>
</evidence>
<dbReference type="InterPro" id="IPR001537">
    <property type="entry name" value="SpoU_MeTrfase"/>
</dbReference>
<comment type="catalytic activity">
    <reaction evidence="6">
        <text>5-carboxymethylaminomethyluridine(34) in tRNA(Leu) + S-adenosyl-L-methionine = 5-carboxymethylaminomethyl-2'-O-methyluridine(34) in tRNA(Leu) + S-adenosyl-L-homocysteine + H(+)</text>
        <dbReference type="Rhea" id="RHEA:43088"/>
        <dbReference type="Rhea" id="RHEA-COMP:10333"/>
        <dbReference type="Rhea" id="RHEA-COMP:10334"/>
        <dbReference type="ChEBI" id="CHEBI:15378"/>
        <dbReference type="ChEBI" id="CHEBI:57856"/>
        <dbReference type="ChEBI" id="CHEBI:59789"/>
        <dbReference type="ChEBI" id="CHEBI:74508"/>
        <dbReference type="ChEBI" id="CHEBI:74511"/>
        <dbReference type="EC" id="2.1.1.207"/>
    </reaction>
</comment>
<dbReference type="EMBL" id="CDSC02000331">
    <property type="protein sequence ID" value="SEH93153.1"/>
    <property type="molecule type" value="Genomic_DNA"/>
</dbReference>
<dbReference type="GO" id="GO:0141102">
    <property type="term" value="F:tRNA (5-carboxymethylaminomethyluridine(34)-2'-O)-methyltransferase activity"/>
    <property type="evidence" value="ECO:0007669"/>
    <property type="project" value="RHEA"/>
</dbReference>
<dbReference type="Proteomes" id="UP000198988">
    <property type="component" value="Unassembled WGS sequence"/>
</dbReference>
<dbReference type="GO" id="GO:0002130">
    <property type="term" value="P:wobble position ribose methylation"/>
    <property type="evidence" value="ECO:0007669"/>
    <property type="project" value="TreeGrafter"/>
</dbReference>
<comment type="subunit">
    <text evidence="6">Homodimer.</text>
</comment>
<dbReference type="InterPro" id="IPR016914">
    <property type="entry name" value="TrmL"/>
</dbReference>
<dbReference type="InterPro" id="IPR029026">
    <property type="entry name" value="tRNA_m1G_MTases_N"/>
</dbReference>
<dbReference type="HAMAP" id="MF_01885">
    <property type="entry name" value="tRNA_methyltr_TrmL"/>
    <property type="match status" value="1"/>
</dbReference>
<dbReference type="GO" id="GO:0005737">
    <property type="term" value="C:cytoplasm"/>
    <property type="evidence" value="ECO:0007669"/>
    <property type="project" value="UniProtKB-SubCell"/>
</dbReference>
<evidence type="ECO:0000256" key="1">
    <source>
        <dbReference type="ARBA" id="ARBA00022490"/>
    </source>
</evidence>
<comment type="subcellular location">
    <subcellularLocation>
        <location evidence="6">Cytoplasm</location>
    </subcellularLocation>
</comment>
<proteinExistence type="inferred from homology"/>
<sequence>MLNLVLFEPEIPNNTGSLIRLSANMGASLHLIKPFGFEMTDKRLRRAGLDYKELAQVFEYENFDHYLDKAKPERLFAVSSKVQTNYAEVEYQESDSFLFGPETRGLPQEILDRFEGITLPMQVGSRSLNLSNCVSIVAYEAWRQIGFIGAKYV</sequence>
<evidence type="ECO:0000256" key="3">
    <source>
        <dbReference type="ARBA" id="ARBA00022679"/>
    </source>
</evidence>
<feature type="binding site" evidence="6 7">
    <location>
        <position position="127"/>
    </location>
    <ligand>
        <name>S-adenosyl-L-methionine</name>
        <dbReference type="ChEBI" id="CHEBI:59789"/>
    </ligand>
</feature>